<accession>A0A834GI35</accession>
<evidence type="ECO:0000313" key="2">
    <source>
        <dbReference type="EMBL" id="KAF7135462.1"/>
    </source>
</evidence>
<reference evidence="2" key="1">
    <citation type="submission" date="2019-11" db="EMBL/GenBank/DDBJ databases">
        <authorList>
            <person name="Liu Y."/>
            <person name="Hou J."/>
            <person name="Li T.-Q."/>
            <person name="Guan C.-H."/>
            <person name="Wu X."/>
            <person name="Wu H.-Z."/>
            <person name="Ling F."/>
            <person name="Zhang R."/>
            <person name="Shi X.-G."/>
            <person name="Ren J.-P."/>
            <person name="Chen E.-F."/>
            <person name="Sun J.-M."/>
        </authorList>
    </citation>
    <scope>NUCLEOTIDE SEQUENCE</scope>
    <source>
        <strain evidence="2">Adult_tree_wgs_1</strain>
        <tissue evidence="2">Leaves</tissue>
    </source>
</reference>
<dbReference type="EMBL" id="WJXA01000008">
    <property type="protein sequence ID" value="KAF7135462.1"/>
    <property type="molecule type" value="Genomic_DNA"/>
</dbReference>
<feature type="transmembrane region" description="Helical" evidence="1">
    <location>
        <begin position="28"/>
        <end position="49"/>
    </location>
</feature>
<organism evidence="2 3">
    <name type="scientific">Rhododendron simsii</name>
    <name type="common">Sims's rhododendron</name>
    <dbReference type="NCBI Taxonomy" id="118357"/>
    <lineage>
        <taxon>Eukaryota</taxon>
        <taxon>Viridiplantae</taxon>
        <taxon>Streptophyta</taxon>
        <taxon>Embryophyta</taxon>
        <taxon>Tracheophyta</taxon>
        <taxon>Spermatophyta</taxon>
        <taxon>Magnoliopsida</taxon>
        <taxon>eudicotyledons</taxon>
        <taxon>Gunneridae</taxon>
        <taxon>Pentapetalae</taxon>
        <taxon>asterids</taxon>
        <taxon>Ericales</taxon>
        <taxon>Ericaceae</taxon>
        <taxon>Ericoideae</taxon>
        <taxon>Rhodoreae</taxon>
        <taxon>Rhododendron</taxon>
    </lineage>
</organism>
<evidence type="ECO:0000313" key="3">
    <source>
        <dbReference type="Proteomes" id="UP000626092"/>
    </source>
</evidence>
<dbReference type="Proteomes" id="UP000626092">
    <property type="component" value="Unassembled WGS sequence"/>
</dbReference>
<protein>
    <submittedName>
        <fullName evidence="2">Uncharacterized protein</fullName>
    </submittedName>
</protein>
<keyword evidence="1" id="KW-0812">Transmembrane</keyword>
<evidence type="ECO:0000256" key="1">
    <source>
        <dbReference type="SAM" id="Phobius"/>
    </source>
</evidence>
<gene>
    <name evidence="2" type="ORF">RHSIM_Rhsim08G0135700</name>
</gene>
<keyword evidence="1" id="KW-0472">Membrane</keyword>
<keyword evidence="1" id="KW-1133">Transmembrane helix</keyword>
<name>A0A834GI35_RHOSS</name>
<keyword evidence="3" id="KW-1185">Reference proteome</keyword>
<comment type="caution">
    <text evidence="2">The sequence shown here is derived from an EMBL/GenBank/DDBJ whole genome shotgun (WGS) entry which is preliminary data.</text>
</comment>
<proteinExistence type="predicted"/>
<dbReference type="AlphaFoldDB" id="A0A834GI35"/>
<sequence>MAMVVALWVDKLQNCHRNLFMNLVANVLHVQTLLYSVCVCVFALQPLYLRVQAISERIPEEIKEEIQRAKAQLDGKVFCCFIDYTLQLLKDTLRLL</sequence>